<accession>A0A0L8AJR4</accession>
<keyword evidence="1" id="KW-0732">Signal</keyword>
<reference evidence="3" key="1">
    <citation type="submission" date="2014-11" db="EMBL/GenBank/DDBJ databases">
        <title>Genome sequencing of Roseivirga sp. D-25.</title>
        <authorList>
            <person name="Selvaratnam C."/>
            <person name="Thevarajoo S."/>
            <person name="Goh K.M."/>
            <person name="Eee R."/>
            <person name="Chan K.-G."/>
            <person name="Chong C.S."/>
        </authorList>
    </citation>
    <scope>NUCLEOTIDE SEQUENCE [LARGE SCALE GENOMIC DNA]</scope>
    <source>
        <strain evidence="3">D-25</strain>
    </source>
</reference>
<organism evidence="2 3">
    <name type="scientific">Roseivirga seohaensis subsp. aquiponti</name>
    <dbReference type="NCBI Taxonomy" id="1566026"/>
    <lineage>
        <taxon>Bacteria</taxon>
        <taxon>Pseudomonadati</taxon>
        <taxon>Bacteroidota</taxon>
        <taxon>Cytophagia</taxon>
        <taxon>Cytophagales</taxon>
        <taxon>Roseivirgaceae</taxon>
        <taxon>Roseivirga</taxon>
    </lineage>
</organism>
<dbReference type="EMBL" id="JSVA01000010">
    <property type="protein sequence ID" value="KOF02673.1"/>
    <property type="molecule type" value="Genomic_DNA"/>
</dbReference>
<proteinExistence type="predicted"/>
<feature type="signal peptide" evidence="1">
    <location>
        <begin position="1"/>
        <end position="19"/>
    </location>
</feature>
<gene>
    <name evidence="2" type="ORF">OB69_10160</name>
</gene>
<dbReference type="PATRIC" id="fig|1566026.4.peg.316"/>
<evidence type="ECO:0000256" key="1">
    <source>
        <dbReference type="SAM" id="SignalP"/>
    </source>
</evidence>
<keyword evidence="3" id="KW-1185">Reference proteome</keyword>
<evidence type="ECO:0008006" key="4">
    <source>
        <dbReference type="Google" id="ProtNLM"/>
    </source>
</evidence>
<feature type="chain" id="PRO_5005580348" description="Lipocalin-like domain-containing protein" evidence="1">
    <location>
        <begin position="20"/>
        <end position="248"/>
    </location>
</feature>
<comment type="caution">
    <text evidence="2">The sequence shown here is derived from an EMBL/GenBank/DDBJ whole genome shotgun (WGS) entry which is preliminary data.</text>
</comment>
<dbReference type="RefSeq" id="WP_053223614.1">
    <property type="nucleotide sequence ID" value="NZ_JSVA01000010.1"/>
</dbReference>
<dbReference type="OrthoDB" id="1187383at2"/>
<evidence type="ECO:0000313" key="2">
    <source>
        <dbReference type="EMBL" id="KOF02673.1"/>
    </source>
</evidence>
<dbReference type="Proteomes" id="UP000036908">
    <property type="component" value="Unassembled WGS sequence"/>
</dbReference>
<sequence>MKYLLILLLSVVLIRPCNAQNVSQIVNEKTGNISFTPPPITGLWVIEKVLVNDKNLSPTAKWILFAADGTYTSGNGWLQNDLGSWVYDDQQNTLLQSTEAGIDPYGPFNISFQGEKMTLQRIEEENKVNISLVKVSKKPMAPWDMVVGSWEITIANGIDPTTGKVISEYLLEKTTYSFGWDRRYKKLDKEGALVETGIWQIDAHSPTLTLISDEKSTRTNWEIEVSNSEMRWKRPMNNELMKLYFKKS</sequence>
<protein>
    <recommendedName>
        <fullName evidence="4">Lipocalin-like domain-containing protein</fullName>
    </recommendedName>
</protein>
<evidence type="ECO:0000313" key="3">
    <source>
        <dbReference type="Proteomes" id="UP000036908"/>
    </source>
</evidence>
<dbReference type="AlphaFoldDB" id="A0A0L8AJR4"/>
<name>A0A0L8AJR4_9BACT</name>